<evidence type="ECO:0000313" key="1">
    <source>
        <dbReference type="EMBL" id="MEB3367091.1"/>
    </source>
</evidence>
<organism evidence="1 2">
    <name type="scientific">Saccharopolyspora mangrovi</name>
    <dbReference type="NCBI Taxonomy" id="3082379"/>
    <lineage>
        <taxon>Bacteria</taxon>
        <taxon>Bacillati</taxon>
        <taxon>Actinomycetota</taxon>
        <taxon>Actinomycetes</taxon>
        <taxon>Pseudonocardiales</taxon>
        <taxon>Pseudonocardiaceae</taxon>
        <taxon>Saccharopolyspora</taxon>
    </lineage>
</organism>
<accession>A0ABU6A6D8</accession>
<feature type="non-terminal residue" evidence="1">
    <location>
        <position position="45"/>
    </location>
</feature>
<proteinExistence type="predicted"/>
<dbReference type="Proteomes" id="UP001327093">
    <property type="component" value="Unassembled WGS sequence"/>
</dbReference>
<name>A0ABU6A6D8_9PSEU</name>
<dbReference type="InterPro" id="IPR014710">
    <property type="entry name" value="RmlC-like_jellyroll"/>
</dbReference>
<gene>
    <name evidence="1" type="ORF">R4I43_06715</name>
</gene>
<protein>
    <submittedName>
        <fullName evidence="1">(S)-ureidoglycine aminohydrolase</fullName>
    </submittedName>
</protein>
<reference evidence="1 2" key="1">
    <citation type="submission" date="2023-10" db="EMBL/GenBank/DDBJ databases">
        <title>Saccharopolyspora sp. nov., isolated from mangrove soil.</title>
        <authorList>
            <person name="Lu Y."/>
            <person name="Liu W."/>
        </authorList>
    </citation>
    <scope>NUCLEOTIDE SEQUENCE [LARGE SCALE GENOMIC DNA]</scope>
    <source>
        <strain evidence="1 2">S2-29</strain>
    </source>
</reference>
<evidence type="ECO:0000313" key="2">
    <source>
        <dbReference type="Proteomes" id="UP001327093"/>
    </source>
</evidence>
<comment type="caution">
    <text evidence="1">The sequence shown here is derived from an EMBL/GenBank/DDBJ whole genome shotgun (WGS) entry which is preliminary data.</text>
</comment>
<dbReference type="EMBL" id="JAWLNX010000003">
    <property type="protein sequence ID" value="MEB3367091.1"/>
    <property type="molecule type" value="Genomic_DNA"/>
</dbReference>
<dbReference type="Gene3D" id="2.60.120.10">
    <property type="entry name" value="Jelly Rolls"/>
    <property type="match status" value="1"/>
</dbReference>
<sequence>MSEPSYFAPAGGLPPQTDLLTDRAVVTEAYTVIPRGVLRDIVTSN</sequence>
<keyword evidence="2" id="KW-1185">Reference proteome</keyword>